<reference evidence="1 2" key="1">
    <citation type="submission" date="2022-06" db="EMBL/GenBank/DDBJ databases">
        <title>Chromosome and plasmid sequencings of Enterobacteriales species co-exiting double carbapenemases.</title>
        <authorList>
            <person name="Fu Y."/>
        </authorList>
    </citation>
    <scope>NUCLEOTIDE SEQUENCE [LARGE SCALE GENOMIC DNA]</scope>
    <source>
        <strain evidence="1 2">21030615019</strain>
    </source>
</reference>
<name>A0ABU2IWP6_9GAMM</name>
<keyword evidence="2" id="KW-1185">Reference proteome</keyword>
<gene>
    <name evidence="1" type="ORF">NLX89_06915</name>
</gene>
<dbReference type="RefSeq" id="WP_102137489.1">
    <property type="nucleotide sequence ID" value="NZ_CP031123.2"/>
</dbReference>
<protein>
    <submittedName>
        <fullName evidence="1">Uncharacterized protein</fullName>
    </submittedName>
</protein>
<evidence type="ECO:0000313" key="1">
    <source>
        <dbReference type="EMBL" id="MDT0133075.1"/>
    </source>
</evidence>
<comment type="caution">
    <text evidence="1">The sequence shown here is derived from an EMBL/GenBank/DDBJ whole genome shotgun (WGS) entry which is preliminary data.</text>
</comment>
<accession>A0ABU2IWP6</accession>
<organism evidence="1 2">
    <name type="scientific">Providencia huaxiensis</name>
    <dbReference type="NCBI Taxonomy" id="2027290"/>
    <lineage>
        <taxon>Bacteria</taxon>
        <taxon>Pseudomonadati</taxon>
        <taxon>Pseudomonadota</taxon>
        <taxon>Gammaproteobacteria</taxon>
        <taxon>Enterobacterales</taxon>
        <taxon>Morganellaceae</taxon>
        <taxon>Providencia</taxon>
    </lineage>
</organism>
<evidence type="ECO:0000313" key="2">
    <source>
        <dbReference type="Proteomes" id="UP001252207"/>
    </source>
</evidence>
<dbReference type="Proteomes" id="UP001252207">
    <property type="component" value="Unassembled WGS sequence"/>
</dbReference>
<sequence length="346" mass="39021">MNGIETKNINLSIKVKSKFNFGGRCTKIDIRDSELILVEKLTTRREFNLPPGLYEVSTFLGDGKRASQIVEVFESQLTEINLEPDLDYQPAPPEDDSQFKKIEELNQDDSLGLTIFDKDTDFTIYPARNYWIVQHKDAMQKMPIITLEKNGSYIQASLPISQGHRLSVTCHVKQALNSKYGHVEINISQSRGMAFGLECMLKSGQIMNAAEVASNALEALIKKYTDPTGATLAALILYKTCRLDESSIIHLIDLAKEHDWLPDAKIILALYFARIGKLDESMQLACEASEKRILLTECFSLLLDLLRYLPDTKYDEKRSEALARLAQTAPLVIWKSMYLTTSMAGD</sequence>
<dbReference type="GeneID" id="89489457"/>
<dbReference type="EMBL" id="JANAVW010000001">
    <property type="protein sequence ID" value="MDT0133075.1"/>
    <property type="molecule type" value="Genomic_DNA"/>
</dbReference>
<proteinExistence type="predicted"/>